<dbReference type="GO" id="GO:0016811">
    <property type="term" value="F:hydrolase activity, acting on carbon-nitrogen (but not peptide) bonds, in linear amides"/>
    <property type="evidence" value="ECO:0007669"/>
    <property type="project" value="TreeGrafter"/>
</dbReference>
<evidence type="ECO:0000256" key="1">
    <source>
        <dbReference type="ARBA" id="ARBA00001947"/>
    </source>
</evidence>
<evidence type="ECO:0000313" key="6">
    <source>
        <dbReference type="EMBL" id="MBP3191793.1"/>
    </source>
</evidence>
<protein>
    <submittedName>
        <fullName evidence="6">Creatininase family protein</fullName>
    </submittedName>
</protein>
<dbReference type="Proteomes" id="UP000673975">
    <property type="component" value="Unassembled WGS sequence"/>
</dbReference>
<keyword evidence="7" id="KW-1185">Reference proteome</keyword>
<evidence type="ECO:0000256" key="4">
    <source>
        <dbReference type="ARBA" id="ARBA00022833"/>
    </source>
</evidence>
<dbReference type="GO" id="GO:0046872">
    <property type="term" value="F:metal ion binding"/>
    <property type="evidence" value="ECO:0007669"/>
    <property type="project" value="UniProtKB-KW"/>
</dbReference>
<evidence type="ECO:0000256" key="5">
    <source>
        <dbReference type="ARBA" id="ARBA00024029"/>
    </source>
</evidence>
<dbReference type="PANTHER" id="PTHR35005">
    <property type="entry name" value="3-DEHYDRO-SCYLLO-INOSOSE HYDROLASE"/>
    <property type="match status" value="1"/>
</dbReference>
<evidence type="ECO:0000313" key="7">
    <source>
        <dbReference type="Proteomes" id="UP000673975"/>
    </source>
</evidence>
<dbReference type="InterPro" id="IPR024087">
    <property type="entry name" value="Creatininase-like_sf"/>
</dbReference>
<dbReference type="EMBL" id="JAFIDN010000002">
    <property type="protein sequence ID" value="MBP3191793.1"/>
    <property type="molecule type" value="Genomic_DNA"/>
</dbReference>
<dbReference type="GO" id="GO:0009231">
    <property type="term" value="P:riboflavin biosynthetic process"/>
    <property type="evidence" value="ECO:0007669"/>
    <property type="project" value="TreeGrafter"/>
</dbReference>
<proteinExistence type="inferred from homology"/>
<sequence length="256" mass="28684">MNEKPWLIAETNWKTVMDTDYEVAVLPWGATEPHNYHLPYATDNMECEFVAAEAGRLAWEKGARVAVLPAVPYGVQTGMLDLPFAVNMNPSTQEAVLGDIARSLDGQGIRKLLVLNGHGANNFRQMIRELQTDLELFLCTADWYRAADWNTFFDEPGDHAGEFETSAMMYLRPDIVRPLSEAGDGHERKFRLKAMKEGWVWAPRTWSEITDDTGVGNPEKATAEKGEKFIAAAARNLASFLVELAETPAEQLYESE</sequence>
<keyword evidence="3" id="KW-0378">Hydrolase</keyword>
<organism evidence="6 7">
    <name type="scientific">Natronogracilivirga saccharolytica</name>
    <dbReference type="NCBI Taxonomy" id="2812953"/>
    <lineage>
        <taxon>Bacteria</taxon>
        <taxon>Pseudomonadati</taxon>
        <taxon>Balneolota</taxon>
        <taxon>Balneolia</taxon>
        <taxon>Balneolales</taxon>
        <taxon>Cyclonatronaceae</taxon>
        <taxon>Natronogracilivirga</taxon>
    </lineage>
</organism>
<comment type="similarity">
    <text evidence="5">Belongs to the creatininase superfamily.</text>
</comment>
<dbReference type="AlphaFoldDB" id="A0A8J7RKF8"/>
<evidence type="ECO:0000256" key="2">
    <source>
        <dbReference type="ARBA" id="ARBA00022723"/>
    </source>
</evidence>
<reference evidence="6" key="1">
    <citation type="submission" date="2021-02" db="EMBL/GenBank/DDBJ databases">
        <title>Natronogracilivirga saccharolytica gen. nov. sp. nov. a new anaerobic, haloalkiliphilic carbohydrate-fermenting bacterium from soda lake and proposing of Cyclonatronumiaceae fam. nov. in the phylum Balneolaeota.</title>
        <authorList>
            <person name="Zhilina T.N."/>
            <person name="Sorokin D.Y."/>
            <person name="Zavarzina D.G."/>
            <person name="Toshchakov S.V."/>
            <person name="Kublanov I.V."/>
        </authorList>
    </citation>
    <scope>NUCLEOTIDE SEQUENCE</scope>
    <source>
        <strain evidence="6">Z-1702</strain>
    </source>
</reference>
<dbReference type="Gene3D" id="3.40.50.10310">
    <property type="entry name" value="Creatininase"/>
    <property type="match status" value="1"/>
</dbReference>
<dbReference type="SUPFAM" id="SSF102215">
    <property type="entry name" value="Creatininase"/>
    <property type="match status" value="1"/>
</dbReference>
<dbReference type="Pfam" id="PF02633">
    <property type="entry name" value="Creatininase"/>
    <property type="match status" value="1"/>
</dbReference>
<keyword evidence="2" id="KW-0479">Metal-binding</keyword>
<evidence type="ECO:0000256" key="3">
    <source>
        <dbReference type="ARBA" id="ARBA00022801"/>
    </source>
</evidence>
<dbReference type="RefSeq" id="WP_210510560.1">
    <property type="nucleotide sequence ID" value="NZ_JAFIDN010000002.1"/>
</dbReference>
<accession>A0A8J7RKF8</accession>
<comment type="cofactor">
    <cofactor evidence="1">
        <name>Zn(2+)</name>
        <dbReference type="ChEBI" id="CHEBI:29105"/>
    </cofactor>
</comment>
<name>A0A8J7RKF8_9BACT</name>
<dbReference type="PANTHER" id="PTHR35005:SF1">
    <property type="entry name" value="2-AMINO-5-FORMYLAMINO-6-RIBOSYLAMINOPYRIMIDIN-4(3H)-ONE 5'-MONOPHOSPHATE DEFORMYLASE"/>
    <property type="match status" value="1"/>
</dbReference>
<keyword evidence="4" id="KW-0862">Zinc</keyword>
<dbReference type="InterPro" id="IPR003785">
    <property type="entry name" value="Creatininase/forma_Hydrolase"/>
</dbReference>
<comment type="caution">
    <text evidence="6">The sequence shown here is derived from an EMBL/GenBank/DDBJ whole genome shotgun (WGS) entry which is preliminary data.</text>
</comment>
<gene>
    <name evidence="6" type="ORF">NATSA_03860</name>
</gene>